<accession>A0ABX5WXY4</accession>
<dbReference type="PANTHER" id="PTHR43451:SF1">
    <property type="entry name" value="ACETYLTRANSFERASE"/>
    <property type="match status" value="1"/>
</dbReference>
<protein>
    <submittedName>
        <fullName evidence="2">GNAT family N-acetyltransferase</fullName>
    </submittedName>
</protein>
<organism evidence="2 3">
    <name type="scientific">Shewanella psychropiezotolerans</name>
    <dbReference type="NCBI Taxonomy" id="2593655"/>
    <lineage>
        <taxon>Bacteria</taxon>
        <taxon>Pseudomonadati</taxon>
        <taxon>Pseudomonadota</taxon>
        <taxon>Gammaproteobacteria</taxon>
        <taxon>Alteromonadales</taxon>
        <taxon>Shewanellaceae</taxon>
        <taxon>Shewanella</taxon>
    </lineage>
</organism>
<dbReference type="RefSeq" id="WP_144046295.1">
    <property type="nucleotide sequence ID" value="NZ_CP041614.1"/>
</dbReference>
<name>A0ABX5WXY4_9GAMM</name>
<dbReference type="InterPro" id="IPR052564">
    <property type="entry name" value="N-acetyltrans/Recomb-assoc"/>
</dbReference>
<sequence length="154" mass="17881">MLRIRDYQEEDCHELWELFYNTIHFVNIKDYSKSQVEAWASKEIKRSDWCSVLTKNNPFLAIVDGKLAGYSDLQSDGLIDHFYCHHEYQGKGVGSALMQYIFDESTSRGLSKLYAHVSMTAKPFFESFGFQIVAEQKVNVRGEKLTNYLMEKVS</sequence>
<evidence type="ECO:0000259" key="1">
    <source>
        <dbReference type="PROSITE" id="PS51186"/>
    </source>
</evidence>
<evidence type="ECO:0000313" key="3">
    <source>
        <dbReference type="Proteomes" id="UP000315947"/>
    </source>
</evidence>
<dbReference type="Proteomes" id="UP000315947">
    <property type="component" value="Chromosome"/>
</dbReference>
<dbReference type="InterPro" id="IPR016181">
    <property type="entry name" value="Acyl_CoA_acyltransferase"/>
</dbReference>
<keyword evidence="3" id="KW-1185">Reference proteome</keyword>
<dbReference type="PROSITE" id="PS51186">
    <property type="entry name" value="GNAT"/>
    <property type="match status" value="1"/>
</dbReference>
<dbReference type="SUPFAM" id="SSF55729">
    <property type="entry name" value="Acyl-CoA N-acyltransferases (Nat)"/>
    <property type="match status" value="1"/>
</dbReference>
<dbReference type="InterPro" id="IPR000182">
    <property type="entry name" value="GNAT_dom"/>
</dbReference>
<evidence type="ECO:0000313" key="2">
    <source>
        <dbReference type="EMBL" id="QDO83929.1"/>
    </source>
</evidence>
<dbReference type="EMBL" id="CP041614">
    <property type="protein sequence ID" value="QDO83929.1"/>
    <property type="molecule type" value="Genomic_DNA"/>
</dbReference>
<dbReference type="Pfam" id="PF13673">
    <property type="entry name" value="Acetyltransf_10"/>
    <property type="match status" value="1"/>
</dbReference>
<gene>
    <name evidence="2" type="ORF">FM037_12620</name>
</gene>
<dbReference type="CDD" id="cd04301">
    <property type="entry name" value="NAT_SF"/>
    <property type="match status" value="1"/>
</dbReference>
<dbReference type="PANTHER" id="PTHR43451">
    <property type="entry name" value="ACETYLTRANSFERASE (GNAT) FAMILY PROTEIN"/>
    <property type="match status" value="1"/>
</dbReference>
<feature type="domain" description="N-acetyltransferase" evidence="1">
    <location>
        <begin position="2"/>
        <end position="154"/>
    </location>
</feature>
<reference evidence="2 3" key="1">
    <citation type="submission" date="2019-07" db="EMBL/GenBank/DDBJ databases">
        <title>Shewanella sp. YLB-06 whole genomic sequence.</title>
        <authorList>
            <person name="Yu L."/>
        </authorList>
    </citation>
    <scope>NUCLEOTIDE SEQUENCE [LARGE SCALE GENOMIC DNA]</scope>
    <source>
        <strain evidence="2 3">YLB-06</strain>
    </source>
</reference>
<proteinExistence type="predicted"/>
<dbReference type="Gene3D" id="3.40.630.30">
    <property type="match status" value="1"/>
</dbReference>